<dbReference type="EMBL" id="JAKELO010000002">
    <property type="protein sequence ID" value="MDE4908223.1"/>
    <property type="molecule type" value="Genomic_DNA"/>
</dbReference>
<evidence type="ECO:0000313" key="3">
    <source>
        <dbReference type="Proteomes" id="UP001143747"/>
    </source>
</evidence>
<evidence type="ECO:0000256" key="1">
    <source>
        <dbReference type="SAM" id="Phobius"/>
    </source>
</evidence>
<keyword evidence="1" id="KW-1133">Transmembrane helix</keyword>
<protein>
    <submittedName>
        <fullName evidence="2">Uncharacterized protein</fullName>
    </submittedName>
</protein>
<feature type="transmembrane region" description="Helical" evidence="1">
    <location>
        <begin position="77"/>
        <end position="93"/>
    </location>
</feature>
<gene>
    <name evidence="2" type="ORF">L0665_06320</name>
</gene>
<name>A0A9Q4KPK9_9EURY</name>
<sequence length="119" mass="13112">MPDIQERRVMTLAYLPLDVMFHIAGQITNGDRLGGSSAGEYSRVSVGHITGVSVFCIQNERNMGVALSVSGMDRMRLLFYFVVCLPGASAKVLDLEPFAYFLGMFLFFSGTVLNICQSF</sequence>
<comment type="caution">
    <text evidence="2">The sequence shown here is derived from an EMBL/GenBank/DDBJ whole genome shotgun (WGS) entry which is preliminary data.</text>
</comment>
<proteinExistence type="predicted"/>
<keyword evidence="3" id="KW-1185">Reference proteome</keyword>
<reference evidence="2" key="1">
    <citation type="submission" date="2022-01" db="EMBL/GenBank/DDBJ databases">
        <title>Draft genome of Methanogenium marinum DSM 15558.</title>
        <authorList>
            <person name="Chen S.-C."/>
            <person name="You Y.-T."/>
        </authorList>
    </citation>
    <scope>NUCLEOTIDE SEQUENCE</scope>
    <source>
        <strain evidence="2">DSM 15558</strain>
    </source>
</reference>
<keyword evidence="1" id="KW-0472">Membrane</keyword>
<feature type="transmembrane region" description="Helical" evidence="1">
    <location>
        <begin position="99"/>
        <end position="116"/>
    </location>
</feature>
<organism evidence="2 3">
    <name type="scientific">Methanogenium marinum</name>
    <dbReference type="NCBI Taxonomy" id="348610"/>
    <lineage>
        <taxon>Archaea</taxon>
        <taxon>Methanobacteriati</taxon>
        <taxon>Methanobacteriota</taxon>
        <taxon>Stenosarchaea group</taxon>
        <taxon>Methanomicrobia</taxon>
        <taxon>Methanomicrobiales</taxon>
        <taxon>Methanomicrobiaceae</taxon>
        <taxon>Methanogenium</taxon>
    </lineage>
</organism>
<accession>A0A9Q4KPK9</accession>
<dbReference type="Proteomes" id="UP001143747">
    <property type="component" value="Unassembled WGS sequence"/>
</dbReference>
<dbReference type="RefSeq" id="WP_274924857.1">
    <property type="nucleotide sequence ID" value="NZ_JAKELO010000002.1"/>
</dbReference>
<keyword evidence="1" id="KW-0812">Transmembrane</keyword>
<evidence type="ECO:0000313" key="2">
    <source>
        <dbReference type="EMBL" id="MDE4908223.1"/>
    </source>
</evidence>
<dbReference type="AlphaFoldDB" id="A0A9Q4KPK9"/>